<dbReference type="EMBL" id="CP012195">
    <property type="protein sequence ID" value="AKT91350.1"/>
    <property type="molecule type" value="Genomic_DNA"/>
</dbReference>
<feature type="transmembrane region" description="Helical" evidence="1">
    <location>
        <begin position="173"/>
        <end position="191"/>
    </location>
</feature>
<organism evidence="2 3">
    <name type="scientific">Campylobacter ureolyticus RIGS 9880</name>
    <dbReference type="NCBI Taxonomy" id="1032069"/>
    <lineage>
        <taxon>Bacteria</taxon>
        <taxon>Pseudomonadati</taxon>
        <taxon>Campylobacterota</taxon>
        <taxon>Epsilonproteobacteria</taxon>
        <taxon>Campylobacterales</taxon>
        <taxon>Campylobacteraceae</taxon>
        <taxon>Campylobacter</taxon>
    </lineage>
</organism>
<dbReference type="AlphaFoldDB" id="A0AAU8UI95"/>
<name>A0AAU8UI95_9BACT</name>
<evidence type="ECO:0000313" key="3">
    <source>
        <dbReference type="Proteomes" id="UP000063971"/>
    </source>
</evidence>
<sequence length="283" mass="34542">MDHDKREKLREYLRNNEPKNKINLGNKFDNKVNNLNLNNDLNLDNPKILDNKINSNKRDYDKEPLIIKNYDKFMEWGNFAFSKMFASSNIVLFWFLLVKEDLLMVFFMLFLIVSICIIFLYMPYRYYVINNEYKTVFYNNKICYYQNNKLLKETIFIDKNSVEIVRLFWNDFVDNKIPIFLLYVLVIFFSFKEPLCLIYFLYLIMVAGSYVLVKLFLHYNINNSFICFTNFSSVYLVDSINKKNDFYLYFTSKNDYKKLRKYFLYKFNIDLNNTKKDFFSMYN</sequence>
<dbReference type="Proteomes" id="UP000063971">
    <property type="component" value="Chromosome"/>
</dbReference>
<keyword evidence="1" id="KW-0812">Transmembrane</keyword>
<feature type="transmembrane region" description="Helical" evidence="1">
    <location>
        <begin position="76"/>
        <end position="97"/>
    </location>
</feature>
<dbReference type="RefSeq" id="WP_050335803.1">
    <property type="nucleotide sequence ID" value="NZ_CP012195.1"/>
</dbReference>
<feature type="transmembrane region" description="Helical" evidence="1">
    <location>
        <begin position="103"/>
        <end position="124"/>
    </location>
</feature>
<accession>A0AAU8UI95</accession>
<gene>
    <name evidence="2" type="ORF">CUREO_1535</name>
</gene>
<keyword evidence="1" id="KW-1133">Transmembrane helix</keyword>
<keyword evidence="1" id="KW-0472">Membrane</keyword>
<dbReference type="KEGG" id="cure:CUREO_1535"/>
<evidence type="ECO:0000256" key="1">
    <source>
        <dbReference type="SAM" id="Phobius"/>
    </source>
</evidence>
<feature type="transmembrane region" description="Helical" evidence="1">
    <location>
        <begin position="197"/>
        <end position="217"/>
    </location>
</feature>
<protein>
    <submittedName>
        <fullName evidence="2">Membrane protein</fullName>
    </submittedName>
</protein>
<proteinExistence type="predicted"/>
<evidence type="ECO:0000313" key="2">
    <source>
        <dbReference type="EMBL" id="AKT91350.1"/>
    </source>
</evidence>
<reference evidence="2 3" key="1">
    <citation type="journal article" date="2015" name="Genome Announc.">
        <title>Complete Genome Sequence of the Campylobacter ureolyticus Clinical Isolate RIGS 9880.</title>
        <authorList>
            <person name="Miller W.G."/>
            <person name="Yee E."/>
            <person name="On S.L."/>
            <person name="Andersen L.P."/>
            <person name="Bono J.L."/>
        </authorList>
    </citation>
    <scope>NUCLEOTIDE SEQUENCE [LARGE SCALE GENOMIC DNA]</scope>
    <source>
        <strain evidence="2 3">RIGS 9880</strain>
    </source>
</reference>